<dbReference type="PANTHER" id="PTHR46859">
    <property type="entry name" value="TRANSMEMBRANE FRAGILE-X-F-ASSOCIATED PROTEIN"/>
    <property type="match status" value="1"/>
</dbReference>
<dbReference type="SUPFAM" id="SSF57850">
    <property type="entry name" value="RING/U-box"/>
    <property type="match status" value="1"/>
</dbReference>
<dbReference type="Proteomes" id="UP001642360">
    <property type="component" value="Unassembled WGS sequence"/>
</dbReference>
<reference evidence="4 5" key="1">
    <citation type="submission" date="2024-02" db="EMBL/GenBank/DDBJ databases">
        <authorList>
            <person name="Vignale AGUSTIN F."/>
            <person name="Sosa J E."/>
            <person name="Modenutti C."/>
        </authorList>
    </citation>
    <scope>NUCLEOTIDE SEQUENCE [LARGE SCALE GENOMIC DNA]</scope>
</reference>
<evidence type="ECO:0000256" key="2">
    <source>
        <dbReference type="SAM" id="Phobius"/>
    </source>
</evidence>
<evidence type="ECO:0000256" key="1">
    <source>
        <dbReference type="PROSITE-ProRule" id="PRU00175"/>
    </source>
</evidence>
<keyword evidence="1" id="KW-0479">Metal-binding</keyword>
<proteinExistence type="predicted"/>
<dbReference type="PANTHER" id="PTHR46859:SF6">
    <property type="entry name" value="TRANSMEMBRANE FRAGILE-X-F-ASSOCIATED PROTEIN"/>
    <property type="match status" value="1"/>
</dbReference>
<keyword evidence="1" id="KW-0862">Zinc</keyword>
<dbReference type="InterPro" id="IPR001841">
    <property type="entry name" value="Znf_RING"/>
</dbReference>
<keyword evidence="2" id="KW-1133">Transmembrane helix</keyword>
<dbReference type="Pfam" id="PF10269">
    <property type="entry name" value="Tmemb_185A"/>
    <property type="match status" value="1"/>
</dbReference>
<feature type="transmembrane region" description="Helical" evidence="2">
    <location>
        <begin position="124"/>
        <end position="144"/>
    </location>
</feature>
<accession>A0ABC8V4T5</accession>
<keyword evidence="2" id="KW-0472">Membrane</keyword>
<dbReference type="Pfam" id="PF13920">
    <property type="entry name" value="zf-C3HC4_3"/>
    <property type="match status" value="1"/>
</dbReference>
<sequence>MCRALMPGDEDTMSDEAIWETLPHFWVAISMVFFIAATTFTLLKLSGDVAALGWWDLFINYGVAECFAFLICTNWFNPAIHRHSRLRATVSSSMPIRYLDWNSGLVVSSDEDHQHGRICSLADIGGHIMKIPILCFQILLFMYLEGTPPSARHIRMPVLFSPLFLLQGAGVLFAICKFVEKVILLVNSGAVTGSYFRILSRAYDLFGFMHHGSRLLGWWSIDEGSREEHARLCYAGASGYNTFSPDIVKKMPKADLTEEIWRLQAALSEQTEITKISQEECERLQNEKILCRVCFEEQINVVLLPCRHHILCSSCCEKCKRCPICRVAIEERLPVYDA</sequence>
<gene>
    <name evidence="4" type="ORF">ILEXP_LOCUS59031</name>
</gene>
<keyword evidence="5" id="KW-1185">Reference proteome</keyword>
<comment type="caution">
    <text evidence="4">The sequence shown here is derived from an EMBL/GenBank/DDBJ whole genome shotgun (WGS) entry which is preliminary data.</text>
</comment>
<dbReference type="GO" id="GO:0008270">
    <property type="term" value="F:zinc ion binding"/>
    <property type="evidence" value="ECO:0007669"/>
    <property type="project" value="UniProtKB-KW"/>
</dbReference>
<feature type="transmembrane region" description="Helical" evidence="2">
    <location>
        <begin position="57"/>
        <end position="76"/>
    </location>
</feature>
<dbReference type="InterPro" id="IPR013083">
    <property type="entry name" value="Znf_RING/FYVE/PHD"/>
</dbReference>
<dbReference type="Gene3D" id="3.30.40.10">
    <property type="entry name" value="Zinc/RING finger domain, C3HC4 (zinc finger)"/>
    <property type="match status" value="1"/>
</dbReference>
<keyword evidence="2" id="KW-0812">Transmembrane</keyword>
<feature type="domain" description="RING-type" evidence="3">
    <location>
        <begin position="291"/>
        <end position="326"/>
    </location>
</feature>
<dbReference type="PROSITE" id="PS50089">
    <property type="entry name" value="ZF_RING_2"/>
    <property type="match status" value="1"/>
</dbReference>
<name>A0ABC8V4T5_9AQUA</name>
<organism evidence="4 5">
    <name type="scientific">Ilex paraguariensis</name>
    <name type="common">yerba mate</name>
    <dbReference type="NCBI Taxonomy" id="185542"/>
    <lineage>
        <taxon>Eukaryota</taxon>
        <taxon>Viridiplantae</taxon>
        <taxon>Streptophyta</taxon>
        <taxon>Embryophyta</taxon>
        <taxon>Tracheophyta</taxon>
        <taxon>Spermatophyta</taxon>
        <taxon>Magnoliopsida</taxon>
        <taxon>eudicotyledons</taxon>
        <taxon>Gunneridae</taxon>
        <taxon>Pentapetalae</taxon>
        <taxon>asterids</taxon>
        <taxon>campanulids</taxon>
        <taxon>Aquifoliales</taxon>
        <taxon>Aquifoliaceae</taxon>
        <taxon>Ilex</taxon>
    </lineage>
</organism>
<dbReference type="EMBL" id="CAUOFW020010413">
    <property type="protein sequence ID" value="CAK9188361.1"/>
    <property type="molecule type" value="Genomic_DNA"/>
</dbReference>
<dbReference type="AlphaFoldDB" id="A0ABC8V4T5"/>
<feature type="transmembrane region" description="Helical" evidence="2">
    <location>
        <begin position="25"/>
        <end position="45"/>
    </location>
</feature>
<dbReference type="InterPro" id="IPR019396">
    <property type="entry name" value="TM_Fragile-X-F-assoc"/>
</dbReference>
<evidence type="ECO:0000259" key="3">
    <source>
        <dbReference type="PROSITE" id="PS50089"/>
    </source>
</evidence>
<keyword evidence="1" id="KW-0863">Zinc-finger</keyword>
<evidence type="ECO:0000313" key="4">
    <source>
        <dbReference type="EMBL" id="CAK9188361.1"/>
    </source>
</evidence>
<protein>
    <recommendedName>
        <fullName evidence="3">RING-type domain-containing protein</fullName>
    </recommendedName>
</protein>
<evidence type="ECO:0000313" key="5">
    <source>
        <dbReference type="Proteomes" id="UP001642360"/>
    </source>
</evidence>
<feature type="transmembrane region" description="Helical" evidence="2">
    <location>
        <begin position="156"/>
        <end position="175"/>
    </location>
</feature>